<gene>
    <name evidence="1" type="ORF">BEMITA_LOCUS2482</name>
</gene>
<protein>
    <submittedName>
        <fullName evidence="1">Uncharacterized protein</fullName>
    </submittedName>
</protein>
<dbReference type="EMBL" id="OU963871">
    <property type="protein sequence ID" value="CAH0382994.1"/>
    <property type="molecule type" value="Genomic_DNA"/>
</dbReference>
<evidence type="ECO:0000313" key="1">
    <source>
        <dbReference type="EMBL" id="CAH0382994.1"/>
    </source>
</evidence>
<reference evidence="1" key="1">
    <citation type="submission" date="2021-12" db="EMBL/GenBank/DDBJ databases">
        <authorList>
            <person name="King R."/>
        </authorList>
    </citation>
    <scope>NUCLEOTIDE SEQUENCE</scope>
</reference>
<name>A0A9P0A442_BEMTA</name>
<accession>A0A9P0A442</accession>
<dbReference type="AlphaFoldDB" id="A0A9P0A442"/>
<sequence length="140" mass="16089">MDSYAVEITVSNLQDKHRDSIALYQHLFKEMITEFHLVEECILSYAIFPHVQRNSFLSDLFLRKLALYTELGLTQHFIEQADLVDDYLLEDIRKNRDPQPSAFTMHNLQPAFLGLGIGWSLSCIAFAVELTVDVLKGSRV</sequence>
<evidence type="ECO:0000313" key="2">
    <source>
        <dbReference type="Proteomes" id="UP001152759"/>
    </source>
</evidence>
<keyword evidence="2" id="KW-1185">Reference proteome</keyword>
<dbReference type="Proteomes" id="UP001152759">
    <property type="component" value="Chromosome 10"/>
</dbReference>
<proteinExistence type="predicted"/>
<organism evidence="1 2">
    <name type="scientific">Bemisia tabaci</name>
    <name type="common">Sweetpotato whitefly</name>
    <name type="synonym">Aleurodes tabaci</name>
    <dbReference type="NCBI Taxonomy" id="7038"/>
    <lineage>
        <taxon>Eukaryota</taxon>
        <taxon>Metazoa</taxon>
        <taxon>Ecdysozoa</taxon>
        <taxon>Arthropoda</taxon>
        <taxon>Hexapoda</taxon>
        <taxon>Insecta</taxon>
        <taxon>Pterygota</taxon>
        <taxon>Neoptera</taxon>
        <taxon>Paraneoptera</taxon>
        <taxon>Hemiptera</taxon>
        <taxon>Sternorrhyncha</taxon>
        <taxon>Aleyrodoidea</taxon>
        <taxon>Aleyrodidae</taxon>
        <taxon>Aleyrodinae</taxon>
        <taxon>Bemisia</taxon>
    </lineage>
</organism>